<dbReference type="Gene3D" id="1.20.1440.130">
    <property type="entry name" value="VKOR domain"/>
    <property type="match status" value="1"/>
</dbReference>
<dbReference type="EMBL" id="JAGINY010000001">
    <property type="protein sequence ID" value="MBP2332127.1"/>
    <property type="molecule type" value="Genomic_DNA"/>
</dbReference>
<feature type="transmembrane region" description="Helical" evidence="11">
    <location>
        <begin position="150"/>
        <end position="173"/>
    </location>
</feature>
<evidence type="ECO:0000256" key="3">
    <source>
        <dbReference type="ARBA" id="ARBA00022692"/>
    </source>
</evidence>
<reference evidence="13 14" key="1">
    <citation type="submission" date="2021-03" db="EMBL/GenBank/DDBJ databases">
        <title>Sequencing the genomes of 1000 actinobacteria strains.</title>
        <authorList>
            <person name="Klenk H.-P."/>
        </authorList>
    </citation>
    <scope>NUCLEOTIDE SEQUENCE [LARGE SCALE GENOMIC DNA]</scope>
    <source>
        <strain evidence="13 14">DSM 44506</strain>
    </source>
</reference>
<feature type="transmembrane region" description="Helical" evidence="11">
    <location>
        <begin position="123"/>
        <end position="144"/>
    </location>
</feature>
<dbReference type="Proteomes" id="UP001519305">
    <property type="component" value="Unassembled WGS sequence"/>
</dbReference>
<evidence type="ECO:0000256" key="6">
    <source>
        <dbReference type="ARBA" id="ARBA00023002"/>
    </source>
</evidence>
<keyword evidence="4" id="KW-0874">Quinone</keyword>
<gene>
    <name evidence="13" type="ORF">JOF33_000826</name>
</gene>
<dbReference type="RefSeq" id="WP_209652415.1">
    <property type="nucleotide sequence ID" value="NZ_CP047357.1"/>
</dbReference>
<evidence type="ECO:0000256" key="9">
    <source>
        <dbReference type="ARBA" id="ARBA00023284"/>
    </source>
</evidence>
<organism evidence="13 14">
    <name type="scientific">Corynebacterium freneyi</name>
    <dbReference type="NCBI Taxonomy" id="134034"/>
    <lineage>
        <taxon>Bacteria</taxon>
        <taxon>Bacillati</taxon>
        <taxon>Actinomycetota</taxon>
        <taxon>Actinomycetes</taxon>
        <taxon>Mycobacteriales</taxon>
        <taxon>Corynebacteriaceae</taxon>
        <taxon>Corynebacterium</taxon>
    </lineage>
</organism>
<evidence type="ECO:0000256" key="11">
    <source>
        <dbReference type="SAM" id="Phobius"/>
    </source>
</evidence>
<feature type="transmembrane region" description="Helical" evidence="11">
    <location>
        <begin position="200"/>
        <end position="221"/>
    </location>
</feature>
<keyword evidence="14" id="KW-1185">Reference proteome</keyword>
<evidence type="ECO:0000313" key="13">
    <source>
        <dbReference type="EMBL" id="MBP2332127.1"/>
    </source>
</evidence>
<feature type="transmembrane region" description="Helical" evidence="11">
    <location>
        <begin position="98"/>
        <end position="116"/>
    </location>
</feature>
<proteinExistence type="inferred from homology"/>
<name>A0ABS4U631_9CORY</name>
<accession>A0ABS4U631</accession>
<evidence type="ECO:0000256" key="7">
    <source>
        <dbReference type="ARBA" id="ARBA00023136"/>
    </source>
</evidence>
<evidence type="ECO:0000256" key="5">
    <source>
        <dbReference type="ARBA" id="ARBA00022989"/>
    </source>
</evidence>
<dbReference type="PANTHER" id="PTHR34573">
    <property type="entry name" value="VKC DOMAIN-CONTAINING PROTEIN"/>
    <property type="match status" value="1"/>
</dbReference>
<feature type="compositionally biased region" description="Polar residues" evidence="10">
    <location>
        <begin position="1"/>
        <end position="10"/>
    </location>
</feature>
<dbReference type="InterPro" id="IPR038354">
    <property type="entry name" value="VKOR_sf"/>
</dbReference>
<feature type="domain" description="Vitamin K epoxide reductase" evidence="12">
    <location>
        <begin position="34"/>
        <end position="175"/>
    </location>
</feature>
<comment type="similarity">
    <text evidence="2">Belongs to the VKOR family.</text>
</comment>
<evidence type="ECO:0000256" key="10">
    <source>
        <dbReference type="SAM" id="MobiDB-lite"/>
    </source>
</evidence>
<feature type="transmembrane region" description="Helical" evidence="11">
    <location>
        <begin position="38"/>
        <end position="57"/>
    </location>
</feature>
<keyword evidence="5 11" id="KW-1133">Transmembrane helix</keyword>
<dbReference type="CDD" id="cd12922">
    <property type="entry name" value="VKOR_5"/>
    <property type="match status" value="1"/>
</dbReference>
<evidence type="ECO:0000259" key="12">
    <source>
        <dbReference type="SMART" id="SM00756"/>
    </source>
</evidence>
<feature type="compositionally biased region" description="Low complexity" evidence="10">
    <location>
        <begin position="17"/>
        <end position="29"/>
    </location>
</feature>
<protein>
    <submittedName>
        <fullName evidence="13">Membrane protein</fullName>
    </submittedName>
</protein>
<comment type="caution">
    <text evidence="13">The sequence shown here is derived from an EMBL/GenBank/DDBJ whole genome shotgun (WGS) entry which is preliminary data.</text>
</comment>
<keyword evidence="9" id="KW-0676">Redox-active center</keyword>
<comment type="subcellular location">
    <subcellularLocation>
        <location evidence="1">Membrane</location>
        <topology evidence="1">Multi-pass membrane protein</topology>
    </subcellularLocation>
</comment>
<dbReference type="Pfam" id="PF07884">
    <property type="entry name" value="VKOR"/>
    <property type="match status" value="1"/>
</dbReference>
<keyword evidence="6" id="KW-0560">Oxidoreductase</keyword>
<evidence type="ECO:0000256" key="1">
    <source>
        <dbReference type="ARBA" id="ARBA00004141"/>
    </source>
</evidence>
<dbReference type="SMART" id="SM00756">
    <property type="entry name" value="VKc"/>
    <property type="match status" value="1"/>
</dbReference>
<evidence type="ECO:0000256" key="2">
    <source>
        <dbReference type="ARBA" id="ARBA00006214"/>
    </source>
</evidence>
<evidence type="ECO:0000313" key="14">
    <source>
        <dbReference type="Proteomes" id="UP001519305"/>
    </source>
</evidence>
<evidence type="ECO:0000256" key="4">
    <source>
        <dbReference type="ARBA" id="ARBA00022719"/>
    </source>
</evidence>
<keyword evidence="3 11" id="KW-0812">Transmembrane</keyword>
<dbReference type="InterPro" id="IPR012932">
    <property type="entry name" value="VKOR"/>
</dbReference>
<feature type="region of interest" description="Disordered" evidence="10">
    <location>
        <begin position="1"/>
        <end position="29"/>
    </location>
</feature>
<dbReference type="InterPro" id="IPR041714">
    <property type="entry name" value="VKOR_Actinobacteria"/>
</dbReference>
<keyword evidence="7 11" id="KW-0472">Membrane</keyword>
<evidence type="ECO:0000256" key="8">
    <source>
        <dbReference type="ARBA" id="ARBA00023157"/>
    </source>
</evidence>
<dbReference type="PANTHER" id="PTHR34573:SF1">
    <property type="entry name" value="VITAMIN K EPOXIDE REDUCTASE DOMAIN-CONTAINING PROTEIN"/>
    <property type="match status" value="1"/>
</dbReference>
<sequence length="222" mass="23563">MTALSTATSDTPDRPNTPDTAHATGTAPAARTTPAPLAWLYVIGGLIGLVSSTTLTVEKMELAENSSYVPSCTFGESFTCSSVMTSPQAAAFGIPNPLLGIAGFAVVMAIGVIMLVSAALPRWFRATFVTGLGLATAFCLWLAWQAVYDIHALCIYCMIVWAVTITMFWFALLRLMGDAADANAYSTIARIHGTLNMLRFPILIAVIFLIAALIAIEFGFVG</sequence>
<keyword evidence="8" id="KW-1015">Disulfide bond</keyword>